<accession>A0A0H4XA45</accession>
<dbReference type="Proteomes" id="UP000009026">
    <property type="component" value="Chromosome"/>
</dbReference>
<dbReference type="RefSeq" id="WP_002633900.1">
    <property type="nucleotide sequence ID" value="NZ_CP012109.1"/>
</dbReference>
<sequence length="239" mass="27308">MSDDCLKPQTDWKGVFQKYESKDYRKECEGCGRGYHGNRWDAHHILPGVVFGQITDPFIHECLRTTDFDINKPYAMGGLPKLTAFILYFQKDKTVPFIFAREQTVTMQRWGAVTQYANQAHMAVTFPGDLPVHNPCNWGHTLYNDEVAKRLKRNVWLELESLRKKNKHPKPEDIRAMLEDEVTYFWNQLTSIGKGPGGGGLSGAEANLRNRYDKSKDGWWKPLCMSKGVTSPPVSPSLL</sequence>
<keyword evidence="2" id="KW-1185">Reference proteome</keyword>
<evidence type="ECO:0000313" key="2">
    <source>
        <dbReference type="Proteomes" id="UP000009026"/>
    </source>
</evidence>
<dbReference type="STRING" id="1297742.A176_007402"/>
<dbReference type="EMBL" id="CP012109">
    <property type="protein sequence ID" value="AKQ70490.1"/>
    <property type="molecule type" value="Genomic_DNA"/>
</dbReference>
<dbReference type="PATRIC" id="fig|1297742.4.peg.7532"/>
<gene>
    <name evidence="1" type="ORF">A176_007402</name>
</gene>
<protein>
    <submittedName>
        <fullName evidence="1">Uncharacterized protein</fullName>
    </submittedName>
</protein>
<evidence type="ECO:0000313" key="1">
    <source>
        <dbReference type="EMBL" id="AKQ70490.1"/>
    </source>
</evidence>
<dbReference type="KEGG" id="mym:A176_007402"/>
<reference evidence="1 2" key="1">
    <citation type="journal article" date="2016" name="PLoS ONE">
        <title>Complete Genome Sequence and Comparative Genomics of a Novel Myxobacterium Myxococcus hansupus.</title>
        <authorList>
            <person name="Sharma G."/>
            <person name="Narwani T."/>
            <person name="Subramanian S."/>
        </authorList>
    </citation>
    <scope>NUCLEOTIDE SEQUENCE [LARGE SCALE GENOMIC DNA]</scope>
    <source>
        <strain evidence="2">mixupus</strain>
    </source>
</reference>
<organism evidence="1 2">
    <name type="scientific">Pseudomyxococcus hansupus</name>
    <dbReference type="NCBI Taxonomy" id="1297742"/>
    <lineage>
        <taxon>Bacteria</taxon>
        <taxon>Pseudomonadati</taxon>
        <taxon>Myxococcota</taxon>
        <taxon>Myxococcia</taxon>
        <taxon>Myxococcales</taxon>
        <taxon>Cystobacterineae</taxon>
        <taxon>Myxococcaceae</taxon>
        <taxon>Pseudomyxococcus</taxon>
    </lineage>
</organism>
<name>A0A0H4XA45_9BACT</name>
<dbReference type="AlphaFoldDB" id="A0A0H4XA45"/>
<proteinExistence type="predicted"/>